<dbReference type="PANTHER" id="PTHR43773">
    <property type="entry name" value="MAGNESIUM TRANSPORTER MGTE"/>
    <property type="match status" value="1"/>
</dbReference>
<protein>
    <recommendedName>
        <fullName evidence="9">Magnesium transporter MgtE</fullName>
    </recommendedName>
</protein>
<dbReference type="Gene3D" id="1.10.357.20">
    <property type="entry name" value="SLC41 divalent cation transporters, integral membrane domain"/>
    <property type="match status" value="1"/>
</dbReference>
<keyword evidence="8" id="KW-0129">CBS domain</keyword>
<evidence type="ECO:0000256" key="1">
    <source>
        <dbReference type="ARBA" id="ARBA00004141"/>
    </source>
</evidence>
<dbReference type="SUPFAM" id="SSF54631">
    <property type="entry name" value="CBS-domain pair"/>
    <property type="match status" value="1"/>
</dbReference>
<dbReference type="Pfam" id="PF01769">
    <property type="entry name" value="MgtE"/>
    <property type="match status" value="1"/>
</dbReference>
<dbReference type="CDD" id="cd04606">
    <property type="entry name" value="CBS_pair_Mg_transporter"/>
    <property type="match status" value="1"/>
</dbReference>
<dbReference type="NCBIfam" id="TIGR00400">
    <property type="entry name" value="mgtE"/>
    <property type="match status" value="1"/>
</dbReference>
<dbReference type="SMART" id="SM00924">
    <property type="entry name" value="MgtE_N"/>
    <property type="match status" value="1"/>
</dbReference>
<feature type="transmembrane region" description="Helical" evidence="9">
    <location>
        <begin position="392"/>
        <end position="415"/>
    </location>
</feature>
<proteinExistence type="inferred from homology"/>
<dbReference type="InterPro" id="IPR038076">
    <property type="entry name" value="MgtE_N_sf"/>
</dbReference>
<dbReference type="PROSITE" id="PS51371">
    <property type="entry name" value="CBS"/>
    <property type="match status" value="1"/>
</dbReference>
<feature type="transmembrane region" description="Helical" evidence="9">
    <location>
        <begin position="427"/>
        <end position="452"/>
    </location>
</feature>
<comment type="subcellular location">
    <subcellularLocation>
        <location evidence="9">Cell membrane</location>
        <topology evidence="9">Multi-pass membrane protein</topology>
    </subcellularLocation>
    <subcellularLocation>
        <location evidence="1">Membrane</location>
        <topology evidence="1">Multi-pass membrane protein</topology>
    </subcellularLocation>
</comment>
<dbReference type="InterPro" id="IPR006668">
    <property type="entry name" value="Mg_transptr_MgtE_intracell_dom"/>
</dbReference>
<evidence type="ECO:0000313" key="12">
    <source>
        <dbReference type="Proteomes" id="UP001327459"/>
    </source>
</evidence>
<keyword evidence="7 9" id="KW-0472">Membrane</keyword>
<keyword evidence="12" id="KW-1185">Reference proteome</keyword>
<keyword evidence="6 9" id="KW-1133">Transmembrane helix</keyword>
<feature type="domain" description="CBS" evidence="10">
    <location>
        <begin position="205"/>
        <end position="261"/>
    </location>
</feature>
<dbReference type="InterPro" id="IPR000644">
    <property type="entry name" value="CBS_dom"/>
</dbReference>
<evidence type="ECO:0000256" key="2">
    <source>
        <dbReference type="ARBA" id="ARBA00009749"/>
    </source>
</evidence>
<evidence type="ECO:0000259" key="10">
    <source>
        <dbReference type="PROSITE" id="PS51371"/>
    </source>
</evidence>
<evidence type="ECO:0000256" key="5">
    <source>
        <dbReference type="ARBA" id="ARBA00022842"/>
    </source>
</evidence>
<sequence length="459" mass="49453">MPQSEKIQQLAEVFERFEREEIEADGLCDDLGAVRDQDIARAMAGLSTDGMSRVVDVLPDDRRAAVFGFLEPRAQYALVERLGETRARELLEALRPDNLTALLEHLEPEEGEAVVRRLSPHRVQQALRLLGYPPESAGRLMTPEFIALRPEWTLAYALEHVQQHAGRSETIDTLYVTDAHGRLLGWTGLRKLVLGAPQSTVESLMDSDPVHAVVGDDREEVARQIQHYDLTALPVVDEGGVLLGMVTIDDVMDVVEEEATEDIHKLGGLGARQVSLRGASILDLFKKRIGWLLLLVFLAIFAAGAVSAFEETLEAAVVLSFFLPLIIGSGGNAGSQGATMMVRALATGDVGPKDWLKLWVRELGVASALGLTMGAAAWGIGLFYGGTMLANVVFLSMIAVVVFGSMVGMLMPFLLTRFNLDPATASAPLITSIADIGGILIYFGIATAWIGVTGASPAG</sequence>
<comment type="function">
    <text evidence="9">Acts as a magnesium transporter.</text>
</comment>
<comment type="subunit">
    <text evidence="9">Homodimer.</text>
</comment>
<evidence type="ECO:0000256" key="4">
    <source>
        <dbReference type="ARBA" id="ARBA00022692"/>
    </source>
</evidence>
<dbReference type="EMBL" id="CP140153">
    <property type="protein sequence ID" value="WQH16730.1"/>
    <property type="molecule type" value="Genomic_DNA"/>
</dbReference>
<evidence type="ECO:0000256" key="8">
    <source>
        <dbReference type="PROSITE-ProRule" id="PRU00703"/>
    </source>
</evidence>
<feature type="transmembrane region" description="Helical" evidence="9">
    <location>
        <begin position="289"/>
        <end position="309"/>
    </location>
</feature>
<keyword evidence="9" id="KW-0479">Metal-binding</keyword>
<keyword evidence="4 9" id="KW-0812">Transmembrane</keyword>
<name>A0ABZ0Z025_9GAMM</name>
<dbReference type="InterPro" id="IPR006667">
    <property type="entry name" value="SLC41_membr_dom"/>
</dbReference>
<feature type="transmembrane region" description="Helical" evidence="9">
    <location>
        <begin position="363"/>
        <end position="386"/>
    </location>
</feature>
<dbReference type="SUPFAM" id="SSF158791">
    <property type="entry name" value="MgtE N-terminal domain-like"/>
    <property type="match status" value="1"/>
</dbReference>
<evidence type="ECO:0000313" key="11">
    <source>
        <dbReference type="EMBL" id="WQH16730.1"/>
    </source>
</evidence>
<feature type="transmembrane region" description="Helical" evidence="9">
    <location>
        <begin position="315"/>
        <end position="333"/>
    </location>
</feature>
<keyword evidence="3 9" id="KW-0813">Transport</keyword>
<organism evidence="11 12">
    <name type="scientific">Guyparkeria halophila</name>
    <dbReference type="NCBI Taxonomy" id="47960"/>
    <lineage>
        <taxon>Bacteria</taxon>
        <taxon>Pseudomonadati</taxon>
        <taxon>Pseudomonadota</taxon>
        <taxon>Gammaproteobacteria</taxon>
        <taxon>Chromatiales</taxon>
        <taxon>Thioalkalibacteraceae</taxon>
        <taxon>Guyparkeria</taxon>
    </lineage>
</organism>
<comment type="similarity">
    <text evidence="2 9">Belongs to the SLC41A transporter family.</text>
</comment>
<evidence type="ECO:0000256" key="7">
    <source>
        <dbReference type="ARBA" id="ARBA00023136"/>
    </source>
</evidence>
<dbReference type="Gene3D" id="3.10.580.10">
    <property type="entry name" value="CBS-domain"/>
    <property type="match status" value="1"/>
</dbReference>
<dbReference type="InterPro" id="IPR036739">
    <property type="entry name" value="SLC41_membr_dom_sf"/>
</dbReference>
<dbReference type="Pfam" id="PF03448">
    <property type="entry name" value="MgtE_N"/>
    <property type="match status" value="1"/>
</dbReference>
<dbReference type="Pfam" id="PF00571">
    <property type="entry name" value="CBS"/>
    <property type="match status" value="2"/>
</dbReference>
<reference evidence="11 12" key="1">
    <citation type="submission" date="2023-11" db="EMBL/GenBank/DDBJ databases">
        <title>MicrobeMod: A computational toolkit for identifying prokaryotic methylation and restriction-modification with nanopore sequencing.</title>
        <authorList>
            <person name="Crits-Christoph A."/>
            <person name="Kang S.C."/>
            <person name="Lee H."/>
            <person name="Ostrov N."/>
        </authorList>
    </citation>
    <scope>NUCLEOTIDE SEQUENCE [LARGE SCALE GENOMIC DNA]</scope>
    <source>
        <strain evidence="11 12">ATCC 49870</strain>
    </source>
</reference>
<accession>A0ABZ0Z025</accession>
<dbReference type="RefSeq" id="WP_322521719.1">
    <property type="nucleotide sequence ID" value="NZ_CP140153.1"/>
</dbReference>
<evidence type="ECO:0000256" key="6">
    <source>
        <dbReference type="ARBA" id="ARBA00022989"/>
    </source>
</evidence>
<dbReference type="Proteomes" id="UP001327459">
    <property type="component" value="Chromosome"/>
</dbReference>
<evidence type="ECO:0000256" key="9">
    <source>
        <dbReference type="RuleBase" id="RU362011"/>
    </source>
</evidence>
<gene>
    <name evidence="11" type="primary">mgtE</name>
    <name evidence="11" type="ORF">SR882_02175</name>
</gene>
<keyword evidence="5 9" id="KW-0460">Magnesium</keyword>
<evidence type="ECO:0000256" key="3">
    <source>
        <dbReference type="ARBA" id="ARBA00022448"/>
    </source>
</evidence>
<dbReference type="InterPro" id="IPR046342">
    <property type="entry name" value="CBS_dom_sf"/>
</dbReference>
<dbReference type="InterPro" id="IPR006669">
    <property type="entry name" value="MgtE_transporter"/>
</dbReference>
<dbReference type="PANTHER" id="PTHR43773:SF1">
    <property type="entry name" value="MAGNESIUM TRANSPORTER MGTE"/>
    <property type="match status" value="1"/>
</dbReference>
<keyword evidence="9" id="KW-1003">Cell membrane</keyword>
<dbReference type="Gene3D" id="1.25.60.10">
    <property type="entry name" value="MgtE N-terminal domain-like"/>
    <property type="match status" value="1"/>
</dbReference>
<dbReference type="SUPFAM" id="SSF161093">
    <property type="entry name" value="MgtE membrane domain-like"/>
    <property type="match status" value="1"/>
</dbReference>